<dbReference type="Gene3D" id="3.90.180.10">
    <property type="entry name" value="Medium-chain alcohol dehydrogenases, catalytic domain"/>
    <property type="match status" value="1"/>
</dbReference>
<dbReference type="InterPro" id="IPR036291">
    <property type="entry name" value="NAD(P)-bd_dom_sf"/>
</dbReference>
<dbReference type="SMART" id="SM00829">
    <property type="entry name" value="PKS_ER"/>
    <property type="match status" value="1"/>
</dbReference>
<proteinExistence type="inferred from homology"/>
<keyword evidence="10" id="KW-0275">Fatty acid biosynthesis</keyword>
<evidence type="ECO:0000313" key="18">
    <source>
        <dbReference type="Proteomes" id="UP000814243"/>
    </source>
</evidence>
<dbReference type="EMBL" id="JACEFF010000345">
    <property type="protein sequence ID" value="KAH9639313.1"/>
    <property type="molecule type" value="Genomic_DNA"/>
</dbReference>
<dbReference type="GO" id="GO:0141148">
    <property type="term" value="F:enoyl-[acyl-carrier-protein] reductase (NADPH) activity"/>
    <property type="evidence" value="ECO:0007669"/>
    <property type="project" value="UniProtKB-EC"/>
</dbReference>
<evidence type="ECO:0000256" key="1">
    <source>
        <dbReference type="ARBA" id="ARBA00004173"/>
    </source>
</evidence>
<dbReference type="Gene3D" id="3.40.50.720">
    <property type="entry name" value="NAD(P)-binding Rossmann-like Domain"/>
    <property type="match status" value="1"/>
</dbReference>
<accession>A0A922MMQ5</accession>
<dbReference type="InterPro" id="IPR051034">
    <property type="entry name" value="Mito_Enoyl-ACP_Reductase"/>
</dbReference>
<dbReference type="InterPro" id="IPR011032">
    <property type="entry name" value="GroES-like_sf"/>
</dbReference>
<reference evidence="17" key="1">
    <citation type="journal article" date="2021" name="G3 (Bethesda)">
        <title>Genome and transcriptome analysis of the beet armyworm Spodoptera exigua reveals targets for pest control. .</title>
        <authorList>
            <person name="Simon S."/>
            <person name="Breeschoten T."/>
            <person name="Jansen H.J."/>
            <person name="Dirks R.P."/>
            <person name="Schranz M.E."/>
            <person name="Ros V.I.D."/>
        </authorList>
    </citation>
    <scope>NUCLEOTIDE SEQUENCE</scope>
    <source>
        <strain evidence="17">TB_SE_WUR_2020</strain>
    </source>
</reference>
<dbReference type="PANTHER" id="PTHR43981">
    <property type="entry name" value="ENOYL-[ACYL-CARRIER-PROTEIN] REDUCTASE, MITOCHONDRIAL"/>
    <property type="match status" value="1"/>
</dbReference>
<evidence type="ECO:0000256" key="6">
    <source>
        <dbReference type="ARBA" id="ARBA00022946"/>
    </source>
</evidence>
<comment type="subcellular location">
    <subcellularLocation>
        <location evidence="1">Mitochondrion</location>
    </subcellularLocation>
</comment>
<dbReference type="AlphaFoldDB" id="A0A922MMQ5"/>
<evidence type="ECO:0000256" key="10">
    <source>
        <dbReference type="ARBA" id="ARBA00023160"/>
    </source>
</evidence>
<evidence type="ECO:0000256" key="11">
    <source>
        <dbReference type="ARBA" id="ARBA00038963"/>
    </source>
</evidence>
<feature type="region of interest" description="Disordered" evidence="15">
    <location>
        <begin position="122"/>
        <end position="142"/>
    </location>
</feature>
<organism evidence="17 18">
    <name type="scientific">Spodoptera exigua</name>
    <name type="common">Beet armyworm</name>
    <name type="synonym">Noctua fulgens</name>
    <dbReference type="NCBI Taxonomy" id="7107"/>
    <lineage>
        <taxon>Eukaryota</taxon>
        <taxon>Metazoa</taxon>
        <taxon>Ecdysozoa</taxon>
        <taxon>Arthropoda</taxon>
        <taxon>Hexapoda</taxon>
        <taxon>Insecta</taxon>
        <taxon>Pterygota</taxon>
        <taxon>Neoptera</taxon>
        <taxon>Endopterygota</taxon>
        <taxon>Lepidoptera</taxon>
        <taxon>Glossata</taxon>
        <taxon>Ditrysia</taxon>
        <taxon>Noctuoidea</taxon>
        <taxon>Noctuidae</taxon>
        <taxon>Amphipyrinae</taxon>
        <taxon>Spodoptera</taxon>
    </lineage>
</organism>
<comment type="catalytic activity">
    <reaction evidence="14">
        <text>a 2,3-saturated acyl-[ACP] + NADP(+) = a (2E)-enoyl-[ACP] + NADPH + H(+)</text>
        <dbReference type="Rhea" id="RHEA:22564"/>
        <dbReference type="Rhea" id="RHEA-COMP:9925"/>
        <dbReference type="Rhea" id="RHEA-COMP:9926"/>
        <dbReference type="ChEBI" id="CHEBI:15378"/>
        <dbReference type="ChEBI" id="CHEBI:57783"/>
        <dbReference type="ChEBI" id="CHEBI:58349"/>
        <dbReference type="ChEBI" id="CHEBI:78784"/>
        <dbReference type="ChEBI" id="CHEBI:78785"/>
        <dbReference type="EC" id="1.3.1.104"/>
    </reaction>
</comment>
<dbReference type="EC" id="1.3.1.104" evidence="11"/>
<sequence length="679" mass="75620">MQQTQSVWKQNDDWKARYSKLYSSHRVFRLVPQQSENDDACRISFMSNEATPYASLLMRTRAARLDNAIYGGEGKISPEITTLMSAQSDPHDSCINYVQSDDLGGAETKLLDMVRHKNREFEEEAQDKTLDLPQDDISDDPSSEACVHGLSMRMTERSVSRSRVSRVSTRRDMDIPSILAFETTVVPAPAPLVMPGLQKVSPPQNEELPRWSIRRSICPVCSQKWRDKSSIYNVKSSGLKRYSSADLPSVIAPARLRASITMAYVPRPALAAVDESVGVGRAMRNTSASWQLTRARRFRIPKPQMPSPEAIAPPISTAPMARKDLDIRVNSLKLILKGSVRYLTTKQLVFSEFGDPSTVLKLEKCKLPDLGPKDVLVRMLAAPVNPADINTIQGKYPIKLKLPCIPGNEGVGIVEKVGSEVKKLCQGNKVILTMPTQGTWRTLAVFSSFALTAVPDALRVPEAATLAVNPCTSFRLLSDFIPVRGTDLIVIQNGANSSCGQNIIQLCKVWGVQNINIVRNRPEIDDLKKQLLSLGATHVLTEEEAKVTSLFKNKEIENPSLGLNCVGGQSSLLIAKYLKHSGCMVTYGGMSKKPVTIPTSAFIFKNVRFRGFWMTDWNKRARNSAARDGMLSEIIQLMLKNKLKAPTHKLIKFENYLEAIENTLTSKGFRKHKYILDFR</sequence>
<dbReference type="Pfam" id="PF00107">
    <property type="entry name" value="ADH_zinc_N"/>
    <property type="match status" value="1"/>
</dbReference>
<keyword evidence="4" id="KW-0276">Fatty acid metabolism</keyword>
<dbReference type="SUPFAM" id="SSF51735">
    <property type="entry name" value="NAD(P)-binding Rossmann-fold domains"/>
    <property type="match status" value="1"/>
</dbReference>
<keyword evidence="3" id="KW-0444">Lipid biosynthesis</keyword>
<dbReference type="GO" id="GO:0005739">
    <property type="term" value="C:mitochondrion"/>
    <property type="evidence" value="ECO:0007669"/>
    <property type="project" value="UniProtKB-SubCell"/>
</dbReference>
<keyword evidence="5" id="KW-0521">NADP</keyword>
<evidence type="ECO:0000256" key="4">
    <source>
        <dbReference type="ARBA" id="ARBA00022832"/>
    </source>
</evidence>
<evidence type="ECO:0000256" key="5">
    <source>
        <dbReference type="ARBA" id="ARBA00022857"/>
    </source>
</evidence>
<evidence type="ECO:0000256" key="12">
    <source>
        <dbReference type="ARBA" id="ARBA00041058"/>
    </source>
</evidence>
<evidence type="ECO:0000259" key="16">
    <source>
        <dbReference type="SMART" id="SM00829"/>
    </source>
</evidence>
<dbReference type="InterPro" id="IPR013149">
    <property type="entry name" value="ADH-like_C"/>
</dbReference>
<keyword evidence="8" id="KW-0443">Lipid metabolism</keyword>
<gene>
    <name evidence="17" type="ORF">HF086_012923</name>
</gene>
<dbReference type="InterPro" id="IPR013154">
    <property type="entry name" value="ADH-like_N"/>
</dbReference>
<evidence type="ECO:0000256" key="2">
    <source>
        <dbReference type="ARBA" id="ARBA00010371"/>
    </source>
</evidence>
<dbReference type="PANTHER" id="PTHR43981:SF2">
    <property type="entry name" value="ENOYL-[ACYL-CARRIER-PROTEIN] REDUCTASE, MITOCHONDRIAL"/>
    <property type="match status" value="1"/>
</dbReference>
<dbReference type="FunFam" id="3.40.50.720:FF:000112">
    <property type="entry name" value="Enoyl-[acyl-carrier-protein] reductase 1, mitochondrial"/>
    <property type="match status" value="1"/>
</dbReference>
<comment type="similarity">
    <text evidence="2">Belongs to the zinc-containing alcohol dehydrogenase family. Quinone oxidoreductase subfamily.</text>
</comment>
<dbReference type="Pfam" id="PF08240">
    <property type="entry name" value="ADH_N"/>
    <property type="match status" value="1"/>
</dbReference>
<evidence type="ECO:0000256" key="13">
    <source>
        <dbReference type="ARBA" id="ARBA00042123"/>
    </source>
</evidence>
<keyword evidence="6" id="KW-0809">Transit peptide</keyword>
<dbReference type="InterPro" id="IPR020843">
    <property type="entry name" value="ER"/>
</dbReference>
<evidence type="ECO:0000313" key="17">
    <source>
        <dbReference type="EMBL" id="KAH9639313.1"/>
    </source>
</evidence>
<keyword evidence="9" id="KW-0496">Mitochondrion</keyword>
<feature type="domain" description="Enoyl reductase (ER)" evidence="16">
    <location>
        <begin position="354"/>
        <end position="676"/>
    </location>
</feature>
<dbReference type="Proteomes" id="UP000814243">
    <property type="component" value="Unassembled WGS sequence"/>
</dbReference>
<evidence type="ECO:0000256" key="9">
    <source>
        <dbReference type="ARBA" id="ARBA00023128"/>
    </source>
</evidence>
<dbReference type="CDD" id="cd08290">
    <property type="entry name" value="ETR"/>
    <property type="match status" value="1"/>
</dbReference>
<feature type="compositionally biased region" description="Acidic residues" evidence="15">
    <location>
        <begin position="133"/>
        <end position="142"/>
    </location>
</feature>
<evidence type="ECO:0000256" key="15">
    <source>
        <dbReference type="SAM" id="MobiDB-lite"/>
    </source>
</evidence>
<dbReference type="GO" id="GO:0006633">
    <property type="term" value="P:fatty acid biosynthetic process"/>
    <property type="evidence" value="ECO:0007669"/>
    <property type="project" value="UniProtKB-KW"/>
</dbReference>
<name>A0A922MMQ5_SPOEX</name>
<evidence type="ECO:0000256" key="14">
    <source>
        <dbReference type="ARBA" id="ARBA00048843"/>
    </source>
</evidence>
<dbReference type="SUPFAM" id="SSF50129">
    <property type="entry name" value="GroES-like"/>
    <property type="match status" value="1"/>
</dbReference>
<comment type="caution">
    <text evidence="17">The sequence shown here is derived from an EMBL/GenBank/DDBJ whole genome shotgun (WGS) entry which is preliminary data.</text>
</comment>
<protein>
    <recommendedName>
        <fullName evidence="12">Enoyl-[acyl-carrier-protein] reductase, mitochondrial</fullName>
        <ecNumber evidence="11">1.3.1.104</ecNumber>
    </recommendedName>
    <alternativeName>
        <fullName evidence="13">2-enoyl thioester reductase</fullName>
    </alternativeName>
</protein>
<evidence type="ECO:0000256" key="3">
    <source>
        <dbReference type="ARBA" id="ARBA00022516"/>
    </source>
</evidence>
<evidence type="ECO:0000256" key="8">
    <source>
        <dbReference type="ARBA" id="ARBA00023098"/>
    </source>
</evidence>
<evidence type="ECO:0000256" key="7">
    <source>
        <dbReference type="ARBA" id="ARBA00023002"/>
    </source>
</evidence>
<keyword evidence="7" id="KW-0560">Oxidoreductase</keyword>